<evidence type="ECO:0000256" key="2">
    <source>
        <dbReference type="ARBA" id="ARBA00023315"/>
    </source>
</evidence>
<evidence type="ECO:0000313" key="4">
    <source>
        <dbReference type="EMBL" id="SMB95789.1"/>
    </source>
</evidence>
<evidence type="ECO:0000313" key="5">
    <source>
        <dbReference type="Proteomes" id="UP000192582"/>
    </source>
</evidence>
<dbReference type="STRING" id="695939.SAMN00790413_02998"/>
<proteinExistence type="predicted"/>
<keyword evidence="1 4" id="KW-0808">Transferase</keyword>
<dbReference type="OrthoDB" id="9796171at2"/>
<gene>
    <name evidence="4" type="ORF">SAMN00790413_02998</name>
</gene>
<dbReference type="Gene3D" id="3.40.630.30">
    <property type="match status" value="1"/>
</dbReference>
<reference evidence="4 5" key="1">
    <citation type="submission" date="2017-04" db="EMBL/GenBank/DDBJ databases">
        <authorList>
            <person name="Afonso C.L."/>
            <person name="Miller P.J."/>
            <person name="Scott M.A."/>
            <person name="Spackman E."/>
            <person name="Goraichik I."/>
            <person name="Dimitrov K.M."/>
            <person name="Suarez D.L."/>
            <person name="Swayne D.E."/>
        </authorList>
    </citation>
    <scope>NUCLEOTIDE SEQUENCE [LARGE SCALE GENOMIC DNA]</scope>
    <source>
        <strain evidence="4 5">KR-140</strain>
    </source>
</reference>
<protein>
    <submittedName>
        <fullName evidence="4">Predicted N-acetyltransferase YhbS</fullName>
    </submittedName>
</protein>
<accession>A0A1W1VR09</accession>
<keyword evidence="5" id="KW-1185">Reference proteome</keyword>
<dbReference type="SUPFAM" id="SSF55729">
    <property type="entry name" value="Acyl-CoA N-acyltransferases (Nat)"/>
    <property type="match status" value="1"/>
</dbReference>
<dbReference type="Proteomes" id="UP000192582">
    <property type="component" value="Unassembled WGS sequence"/>
</dbReference>
<feature type="domain" description="N-acetyltransferase" evidence="3">
    <location>
        <begin position="3"/>
        <end position="155"/>
    </location>
</feature>
<organism evidence="4 5">
    <name type="scientific">Deinococcus hopiensis KR-140</name>
    <dbReference type="NCBI Taxonomy" id="695939"/>
    <lineage>
        <taxon>Bacteria</taxon>
        <taxon>Thermotogati</taxon>
        <taxon>Deinococcota</taxon>
        <taxon>Deinococci</taxon>
        <taxon>Deinococcales</taxon>
        <taxon>Deinococcaceae</taxon>
        <taxon>Deinococcus</taxon>
    </lineage>
</organism>
<dbReference type="Pfam" id="PF00583">
    <property type="entry name" value="Acetyltransf_1"/>
    <property type="match status" value="1"/>
</dbReference>
<dbReference type="AlphaFoldDB" id="A0A1W1VR09"/>
<dbReference type="InterPro" id="IPR016181">
    <property type="entry name" value="Acyl_CoA_acyltransferase"/>
</dbReference>
<dbReference type="EMBL" id="FWWU01000009">
    <property type="protein sequence ID" value="SMB95789.1"/>
    <property type="molecule type" value="Genomic_DNA"/>
</dbReference>
<sequence length="156" mass="16802">MSLTLRPTTLADAPTFHALMMAAGMDPRSSWSRTTVEDVRRSLGLPDSGGFLALVGERVVGCVGHRPDGAHTLTLNKLATLPEVRGQGLGAALVRSVEEVAVRGGYDRVLLAVSQYNLGVQPFYERLGYRVDGKAVYAFSSPRSPKPVVLVKEVRP</sequence>
<dbReference type="GO" id="GO:0016747">
    <property type="term" value="F:acyltransferase activity, transferring groups other than amino-acyl groups"/>
    <property type="evidence" value="ECO:0007669"/>
    <property type="project" value="InterPro"/>
</dbReference>
<evidence type="ECO:0000256" key="1">
    <source>
        <dbReference type="ARBA" id="ARBA00022679"/>
    </source>
</evidence>
<keyword evidence="2" id="KW-0012">Acyltransferase</keyword>
<dbReference type="PANTHER" id="PTHR43877:SF2">
    <property type="entry name" value="AMINOALKYLPHOSPHONATE N-ACETYLTRANSFERASE-RELATED"/>
    <property type="match status" value="1"/>
</dbReference>
<evidence type="ECO:0000259" key="3">
    <source>
        <dbReference type="PROSITE" id="PS51186"/>
    </source>
</evidence>
<dbReference type="CDD" id="cd04301">
    <property type="entry name" value="NAT_SF"/>
    <property type="match status" value="1"/>
</dbReference>
<dbReference type="InterPro" id="IPR000182">
    <property type="entry name" value="GNAT_dom"/>
</dbReference>
<dbReference type="InterPro" id="IPR050832">
    <property type="entry name" value="Bact_Acetyltransf"/>
</dbReference>
<dbReference type="RefSeq" id="WP_084050363.1">
    <property type="nucleotide sequence ID" value="NZ_FWWU01000009.1"/>
</dbReference>
<dbReference type="PANTHER" id="PTHR43877">
    <property type="entry name" value="AMINOALKYLPHOSPHONATE N-ACETYLTRANSFERASE-RELATED-RELATED"/>
    <property type="match status" value="1"/>
</dbReference>
<dbReference type="PROSITE" id="PS51186">
    <property type="entry name" value="GNAT"/>
    <property type="match status" value="1"/>
</dbReference>
<name>A0A1W1VR09_9DEIO</name>